<evidence type="ECO:0000313" key="2">
    <source>
        <dbReference type="Proteomes" id="UP001156905"/>
    </source>
</evidence>
<organism evidence="1 2">
    <name type="scientific">Bradyrhizobium iriomotense</name>
    <dbReference type="NCBI Taxonomy" id="441950"/>
    <lineage>
        <taxon>Bacteria</taxon>
        <taxon>Pseudomonadati</taxon>
        <taxon>Pseudomonadota</taxon>
        <taxon>Alphaproteobacteria</taxon>
        <taxon>Hyphomicrobiales</taxon>
        <taxon>Nitrobacteraceae</taxon>
        <taxon>Bradyrhizobium</taxon>
    </lineage>
</organism>
<proteinExistence type="predicted"/>
<comment type="caution">
    <text evidence="1">The sequence shown here is derived from an EMBL/GenBank/DDBJ whole genome shotgun (WGS) entry which is preliminary data.</text>
</comment>
<name>A0ABQ6BEJ2_9BRAD</name>
<evidence type="ECO:0000313" key="1">
    <source>
        <dbReference type="EMBL" id="GLR91936.1"/>
    </source>
</evidence>
<gene>
    <name evidence="1" type="ORF">GCM10007857_86540</name>
</gene>
<dbReference type="Proteomes" id="UP001156905">
    <property type="component" value="Unassembled WGS sequence"/>
</dbReference>
<dbReference type="EMBL" id="BSOW01000058">
    <property type="protein sequence ID" value="GLR91936.1"/>
    <property type="molecule type" value="Genomic_DNA"/>
</dbReference>
<sequence length="307" mass="33847">MPARGEGARIGMNLLAEYGHKDWRSLLPLRIPMKWLGLLCLLVFATNASAASPEQRYLDLRDRYIAKFTKAPENDETYKQHDAALKELTAVLRSLIGPITIKGLPADAESNVDTLYKGDSGFGHLDGLVFRSKGDRTDVVVTTTALLKHWLGEHREDGMPQDNGAAFKSDRFYYAAIQDAAFGKYAELPITKPASARVAVAVLGLRGNGEIKGPPSEIDVVAIQGDKVFFVAVRDAVKTAEIPACEQVWKQMMAKPINKKDPRGDMAREDKAMDAFTRCFARAAPNQSWFATAVKKAQSELDLLPLR</sequence>
<reference evidence="2" key="1">
    <citation type="journal article" date="2019" name="Int. J. Syst. Evol. Microbiol.">
        <title>The Global Catalogue of Microorganisms (GCM) 10K type strain sequencing project: providing services to taxonomists for standard genome sequencing and annotation.</title>
        <authorList>
            <consortium name="The Broad Institute Genomics Platform"/>
            <consortium name="The Broad Institute Genome Sequencing Center for Infectious Disease"/>
            <person name="Wu L."/>
            <person name="Ma J."/>
        </authorList>
    </citation>
    <scope>NUCLEOTIDE SEQUENCE [LARGE SCALE GENOMIC DNA]</scope>
    <source>
        <strain evidence="2">NBRC 102520</strain>
    </source>
</reference>
<accession>A0ABQ6BEJ2</accession>
<keyword evidence="2" id="KW-1185">Reference proteome</keyword>
<protein>
    <submittedName>
        <fullName evidence="1">Uncharacterized protein</fullName>
    </submittedName>
</protein>